<name>A0A4V2STA2_9PSEU</name>
<keyword evidence="1" id="KW-1133">Transmembrane helix</keyword>
<gene>
    <name evidence="2" type="ORF">EV191_109148</name>
</gene>
<evidence type="ECO:0000313" key="3">
    <source>
        <dbReference type="Proteomes" id="UP000294911"/>
    </source>
</evidence>
<dbReference type="AlphaFoldDB" id="A0A4V2STA2"/>
<comment type="caution">
    <text evidence="2">The sequence shown here is derived from an EMBL/GenBank/DDBJ whole genome shotgun (WGS) entry which is preliminary data.</text>
</comment>
<feature type="transmembrane region" description="Helical" evidence="1">
    <location>
        <begin position="7"/>
        <end position="25"/>
    </location>
</feature>
<reference evidence="2 3" key="1">
    <citation type="submission" date="2019-03" db="EMBL/GenBank/DDBJ databases">
        <title>Genomic Encyclopedia of Type Strains, Phase IV (KMG-IV): sequencing the most valuable type-strain genomes for metagenomic binning, comparative biology and taxonomic classification.</title>
        <authorList>
            <person name="Goeker M."/>
        </authorList>
    </citation>
    <scope>NUCLEOTIDE SEQUENCE [LARGE SCALE GENOMIC DNA]</scope>
    <source>
        <strain evidence="2 3">DSM 45765</strain>
    </source>
</reference>
<dbReference type="InterPro" id="IPR058061">
    <property type="entry name" value="SCO4848-like"/>
</dbReference>
<sequence length="87" mass="9601">MILSRRASVFLLLFAVWSWVIWPNFLVNLWGGDRSWDAAGNPTTYFLVHALLAVVSLILGTAIGVLGWRGFAASRRTRSAAHQDGSD</sequence>
<keyword evidence="3" id="KW-1185">Reference proteome</keyword>
<dbReference type="EMBL" id="SLXQ01000009">
    <property type="protein sequence ID" value="TCP49326.1"/>
    <property type="molecule type" value="Genomic_DNA"/>
</dbReference>
<protein>
    <recommendedName>
        <fullName evidence="4">Integral membrane protein</fullName>
    </recommendedName>
</protein>
<dbReference type="NCBIfam" id="NF046117">
    <property type="entry name" value="SCO4848_fam"/>
    <property type="match status" value="1"/>
</dbReference>
<organism evidence="2 3">
    <name type="scientific">Tamaricihabitans halophyticus</name>
    <dbReference type="NCBI Taxonomy" id="1262583"/>
    <lineage>
        <taxon>Bacteria</taxon>
        <taxon>Bacillati</taxon>
        <taxon>Actinomycetota</taxon>
        <taxon>Actinomycetes</taxon>
        <taxon>Pseudonocardiales</taxon>
        <taxon>Pseudonocardiaceae</taxon>
        <taxon>Tamaricihabitans</taxon>
    </lineage>
</organism>
<evidence type="ECO:0008006" key="4">
    <source>
        <dbReference type="Google" id="ProtNLM"/>
    </source>
</evidence>
<dbReference type="OrthoDB" id="4954985at2"/>
<dbReference type="Pfam" id="PF26606">
    <property type="entry name" value="SCO4848"/>
    <property type="match status" value="1"/>
</dbReference>
<feature type="transmembrane region" description="Helical" evidence="1">
    <location>
        <begin position="45"/>
        <end position="68"/>
    </location>
</feature>
<evidence type="ECO:0000256" key="1">
    <source>
        <dbReference type="SAM" id="Phobius"/>
    </source>
</evidence>
<evidence type="ECO:0000313" key="2">
    <source>
        <dbReference type="EMBL" id="TCP49326.1"/>
    </source>
</evidence>
<dbReference type="Proteomes" id="UP000294911">
    <property type="component" value="Unassembled WGS sequence"/>
</dbReference>
<accession>A0A4V2STA2</accession>
<keyword evidence="1" id="KW-0812">Transmembrane</keyword>
<keyword evidence="1" id="KW-0472">Membrane</keyword>
<dbReference type="RefSeq" id="WP_132878618.1">
    <property type="nucleotide sequence ID" value="NZ_SLXQ01000009.1"/>
</dbReference>
<proteinExistence type="predicted"/>